<comment type="caution">
    <text evidence="1">The sequence shown here is derived from an EMBL/GenBank/DDBJ whole genome shotgun (WGS) entry which is preliminary data.</text>
</comment>
<dbReference type="SUPFAM" id="SSF52091">
    <property type="entry name" value="SpoIIaa-like"/>
    <property type="match status" value="1"/>
</dbReference>
<reference evidence="1 2" key="1">
    <citation type="submission" date="2013-09" db="EMBL/GenBank/DDBJ databases">
        <title>Genome sequencing of Arenimonas oryziterrae.</title>
        <authorList>
            <person name="Chen F."/>
            <person name="Wang G."/>
        </authorList>
    </citation>
    <scope>NUCLEOTIDE SEQUENCE [LARGE SCALE GENOMIC DNA]</scope>
    <source>
        <strain evidence="1 2">YC6267</strain>
    </source>
</reference>
<dbReference type="RefSeq" id="WP_022968520.1">
    <property type="nucleotide sequence ID" value="NZ_ATVD01000001.1"/>
</dbReference>
<dbReference type="Proteomes" id="UP000029385">
    <property type="component" value="Unassembled WGS sequence"/>
</dbReference>
<evidence type="ECO:0000313" key="1">
    <source>
        <dbReference type="EMBL" id="KFN43656.1"/>
    </source>
</evidence>
<sequence length="136" mass="15252">MSESTPAPDRGYRLTFLLRDDILEVGVSGDIDAQAIRIAYWQEIVAVAVARGCRKLLVTDRKKGKPARPEELAELARLLRSEREHFDRVAVIEPTPDFLPAIEHAEILGLEQGINVRVFGHYAQAASWLRYGSPDD</sequence>
<protein>
    <submittedName>
        <fullName evidence="1">Uncharacterized protein</fullName>
    </submittedName>
</protein>
<accession>A0A091AW22</accession>
<dbReference type="OrthoDB" id="7061764at2"/>
<dbReference type="PATRIC" id="fig|1121015.4.peg.1545"/>
<organism evidence="1 2">
    <name type="scientific">Arenimonas oryziterrae DSM 21050 = YC6267</name>
    <dbReference type="NCBI Taxonomy" id="1121015"/>
    <lineage>
        <taxon>Bacteria</taxon>
        <taxon>Pseudomonadati</taxon>
        <taxon>Pseudomonadota</taxon>
        <taxon>Gammaproteobacteria</taxon>
        <taxon>Lysobacterales</taxon>
        <taxon>Lysobacteraceae</taxon>
        <taxon>Arenimonas</taxon>
    </lineage>
</organism>
<name>A0A091AW22_9GAMM</name>
<keyword evidence="2" id="KW-1185">Reference proteome</keyword>
<dbReference type="STRING" id="1121015.GCA_000420545_00870"/>
<gene>
    <name evidence="1" type="ORF">N789_10290</name>
</gene>
<dbReference type="InterPro" id="IPR036513">
    <property type="entry name" value="STAS_dom_sf"/>
</dbReference>
<evidence type="ECO:0000313" key="2">
    <source>
        <dbReference type="Proteomes" id="UP000029385"/>
    </source>
</evidence>
<dbReference type="EMBL" id="AVCI01000005">
    <property type="protein sequence ID" value="KFN43656.1"/>
    <property type="molecule type" value="Genomic_DNA"/>
</dbReference>
<proteinExistence type="predicted"/>
<dbReference type="AlphaFoldDB" id="A0A091AW22"/>